<dbReference type="AlphaFoldDB" id="A0A9P8NZK2"/>
<dbReference type="OrthoDB" id="273123at2759"/>
<feature type="region of interest" description="Disordered" evidence="9">
    <location>
        <begin position="41"/>
        <end position="61"/>
    </location>
</feature>
<dbReference type="RefSeq" id="XP_046059684.1">
    <property type="nucleotide sequence ID" value="XM_046207072.1"/>
</dbReference>
<gene>
    <name evidence="12" type="ORF">OGAPHI_005847</name>
</gene>
<evidence type="ECO:0000256" key="8">
    <source>
        <dbReference type="SAM" id="Coils"/>
    </source>
</evidence>
<dbReference type="GO" id="GO:0006270">
    <property type="term" value="P:DNA replication initiation"/>
    <property type="evidence" value="ECO:0007669"/>
    <property type="project" value="InterPro"/>
</dbReference>
<evidence type="ECO:0000256" key="5">
    <source>
        <dbReference type="ARBA" id="ARBA00022771"/>
    </source>
</evidence>
<comment type="similarity">
    <text evidence="2">Belongs to the MCM10 family.</text>
</comment>
<evidence type="ECO:0000256" key="4">
    <source>
        <dbReference type="ARBA" id="ARBA00022723"/>
    </source>
</evidence>
<proteinExistence type="inferred from homology"/>
<keyword evidence="6" id="KW-0862">Zinc</keyword>
<evidence type="ECO:0000313" key="13">
    <source>
        <dbReference type="Proteomes" id="UP000769157"/>
    </source>
</evidence>
<reference evidence="12" key="1">
    <citation type="journal article" date="2021" name="Open Biol.">
        <title>Shared evolutionary footprints suggest mitochondrial oxidative damage underlies multiple complex I losses in fungi.</title>
        <authorList>
            <person name="Schikora-Tamarit M.A."/>
            <person name="Marcet-Houben M."/>
            <person name="Nosek J."/>
            <person name="Gabaldon T."/>
        </authorList>
    </citation>
    <scope>NUCLEOTIDE SEQUENCE</scope>
    <source>
        <strain evidence="12">CBS6075</strain>
    </source>
</reference>
<feature type="coiled-coil region" evidence="8">
    <location>
        <begin position="90"/>
        <end position="117"/>
    </location>
</feature>
<dbReference type="InterPro" id="IPR012340">
    <property type="entry name" value="NA-bd_OB-fold"/>
</dbReference>
<evidence type="ECO:0000256" key="7">
    <source>
        <dbReference type="ARBA" id="ARBA00023242"/>
    </source>
</evidence>
<keyword evidence="13" id="KW-1185">Reference proteome</keyword>
<comment type="caution">
    <text evidence="12">The sequence shown here is derived from an EMBL/GenBank/DDBJ whole genome shotgun (WGS) entry which is preliminary data.</text>
</comment>
<keyword evidence="7" id="KW-0539">Nucleus</keyword>
<evidence type="ECO:0000256" key="6">
    <source>
        <dbReference type="ARBA" id="ARBA00022833"/>
    </source>
</evidence>
<evidence type="ECO:0000256" key="9">
    <source>
        <dbReference type="SAM" id="MobiDB-lite"/>
    </source>
</evidence>
<evidence type="ECO:0000259" key="11">
    <source>
        <dbReference type="Pfam" id="PF22379"/>
    </source>
</evidence>
<keyword evidence="3" id="KW-0235">DNA replication</keyword>
<comment type="subcellular location">
    <subcellularLocation>
        <location evidence="1">Nucleus</location>
    </subcellularLocation>
</comment>
<keyword evidence="8" id="KW-0175">Coiled coil</keyword>
<feature type="domain" description="MCM10 OB-fold" evidence="11">
    <location>
        <begin position="138"/>
        <end position="262"/>
    </location>
</feature>
<dbReference type="PANTHER" id="PTHR13454">
    <property type="entry name" value="PROTEIN MCM10 HOMOLOG"/>
    <property type="match status" value="1"/>
</dbReference>
<accession>A0A9P8NZK2</accession>
<evidence type="ECO:0008006" key="14">
    <source>
        <dbReference type="Google" id="ProtNLM"/>
    </source>
</evidence>
<evidence type="ECO:0000313" key="12">
    <source>
        <dbReference type="EMBL" id="KAH3662595.1"/>
    </source>
</evidence>
<dbReference type="InterPro" id="IPR040184">
    <property type="entry name" value="Mcm10"/>
</dbReference>
<keyword evidence="5" id="KW-0863">Zinc-finger</keyword>
<dbReference type="Pfam" id="PF09329">
    <property type="entry name" value="zf-primase"/>
    <property type="match status" value="1"/>
</dbReference>
<dbReference type="InterPro" id="IPR015408">
    <property type="entry name" value="Znf_Mcm10/DnaG"/>
</dbReference>
<dbReference type="GO" id="GO:0003688">
    <property type="term" value="F:DNA replication origin binding"/>
    <property type="evidence" value="ECO:0007669"/>
    <property type="project" value="TreeGrafter"/>
</dbReference>
<dbReference type="InterPro" id="IPR055065">
    <property type="entry name" value="OB_MCM10"/>
</dbReference>
<dbReference type="GO" id="GO:0043596">
    <property type="term" value="C:nuclear replication fork"/>
    <property type="evidence" value="ECO:0007669"/>
    <property type="project" value="TreeGrafter"/>
</dbReference>
<evidence type="ECO:0000256" key="1">
    <source>
        <dbReference type="ARBA" id="ARBA00004123"/>
    </source>
</evidence>
<dbReference type="GO" id="GO:0008270">
    <property type="term" value="F:zinc ion binding"/>
    <property type="evidence" value="ECO:0007669"/>
    <property type="project" value="UniProtKB-KW"/>
</dbReference>
<feature type="region of interest" description="Disordered" evidence="9">
    <location>
        <begin position="455"/>
        <end position="516"/>
    </location>
</feature>
<dbReference type="Proteomes" id="UP000769157">
    <property type="component" value="Unassembled WGS sequence"/>
</dbReference>
<feature type="domain" description="Zinc finger Mcm10/DnaG-type" evidence="10">
    <location>
        <begin position="271"/>
        <end position="316"/>
    </location>
</feature>
<evidence type="ECO:0000256" key="3">
    <source>
        <dbReference type="ARBA" id="ARBA00022705"/>
    </source>
</evidence>
<dbReference type="Pfam" id="PF22379">
    <property type="entry name" value="OB_MCM10"/>
    <property type="match status" value="1"/>
</dbReference>
<protein>
    <recommendedName>
        <fullName evidence="14">Zinc finger Mcm10/DnaG-type domain-containing protein</fullName>
    </recommendedName>
</protein>
<keyword evidence="4" id="KW-0479">Metal-binding</keyword>
<sequence length="516" mass="58963">MDQDGTFTHALITDQMVDLSDLEDNILDQLHQIRELKEQKKSQALLESDEEDPRERDQTPYFRKQRALETRIRQKIKATPVDTSSFAQRLENFNQKLSTESSKRRQLQEQIQQLRVSSFDHELLVQRISKDVDEVDEFSKNKLSKRYYSSESLTALFKDIQPLRVHHTLAKIHPPNFESPNYANYAVVGVVVSKSEAKQTSNDKSKYMSVQLSNFKQNITLTLFAKAFKKYYKLRLGDVIAVLNPQIWVFKERSGFALSLKEDYDTILEIGHSKDFGLCKALKKDGSQCNSPIDTSKTQYCDYHTELSFNRTASKRLELTGSSKMFTPSENGVKQAMYLSTKQKNGQEVLDGQLVDDAHAPKENLGRLYFSNPDASKAFFDDSYSNPRLIADISAAKTKVKRAKNERRLREKLAGISGGDSLKDTGVQSPTTQKAVKVAFDPKTMTKIGFNPTKRLFEKKKDHEKSQHKSELVAELLSTAKTQKSLGRSKEDIKRRKLMFGKKPEQMIELSSSDDE</sequence>
<dbReference type="SUPFAM" id="SSF50249">
    <property type="entry name" value="Nucleic acid-binding proteins"/>
    <property type="match status" value="1"/>
</dbReference>
<dbReference type="Gene3D" id="2.40.50.140">
    <property type="entry name" value="Nucleic acid-binding proteins"/>
    <property type="match status" value="1"/>
</dbReference>
<dbReference type="EMBL" id="JAEUBE010000378">
    <property type="protein sequence ID" value="KAH3662595.1"/>
    <property type="molecule type" value="Genomic_DNA"/>
</dbReference>
<organism evidence="12 13">
    <name type="scientific">Ogataea philodendri</name>
    <dbReference type="NCBI Taxonomy" id="1378263"/>
    <lineage>
        <taxon>Eukaryota</taxon>
        <taxon>Fungi</taxon>
        <taxon>Dikarya</taxon>
        <taxon>Ascomycota</taxon>
        <taxon>Saccharomycotina</taxon>
        <taxon>Pichiomycetes</taxon>
        <taxon>Pichiales</taxon>
        <taxon>Pichiaceae</taxon>
        <taxon>Ogataea</taxon>
    </lineage>
</organism>
<dbReference type="GO" id="GO:0003697">
    <property type="term" value="F:single-stranded DNA binding"/>
    <property type="evidence" value="ECO:0007669"/>
    <property type="project" value="InterPro"/>
</dbReference>
<evidence type="ECO:0000259" key="10">
    <source>
        <dbReference type="Pfam" id="PF09329"/>
    </source>
</evidence>
<dbReference type="GeneID" id="70237811"/>
<evidence type="ECO:0000256" key="2">
    <source>
        <dbReference type="ARBA" id="ARBA00009679"/>
    </source>
</evidence>
<feature type="compositionally biased region" description="Basic and acidic residues" evidence="9">
    <location>
        <begin position="455"/>
        <end position="472"/>
    </location>
</feature>
<dbReference type="PANTHER" id="PTHR13454:SF11">
    <property type="entry name" value="PROTEIN MCM10 HOMOLOG"/>
    <property type="match status" value="1"/>
</dbReference>
<reference evidence="12" key="2">
    <citation type="submission" date="2021-01" db="EMBL/GenBank/DDBJ databases">
        <authorList>
            <person name="Schikora-Tamarit M.A."/>
        </authorList>
    </citation>
    <scope>NUCLEOTIDE SEQUENCE</scope>
    <source>
        <strain evidence="12">CBS6075</strain>
    </source>
</reference>
<name>A0A9P8NZK2_9ASCO</name>